<dbReference type="AlphaFoldDB" id="A0A6P7GKF8"/>
<dbReference type="Pfam" id="PF16187">
    <property type="entry name" value="Peptidase_M16_M"/>
    <property type="match status" value="1"/>
</dbReference>
<dbReference type="PROSITE" id="PS00143">
    <property type="entry name" value="INSULINASE"/>
    <property type="match status" value="1"/>
</dbReference>
<dbReference type="GO" id="GO:0006508">
    <property type="term" value="P:proteolysis"/>
    <property type="evidence" value="ECO:0007669"/>
    <property type="project" value="UniProtKB-KW"/>
</dbReference>
<evidence type="ECO:0000256" key="3">
    <source>
        <dbReference type="ARBA" id="ARBA00022723"/>
    </source>
</evidence>
<dbReference type="FunCoup" id="A0A6P7GKF8">
    <property type="interactions" value="1093"/>
</dbReference>
<evidence type="ECO:0000256" key="2">
    <source>
        <dbReference type="ARBA" id="ARBA00022670"/>
    </source>
</evidence>
<reference evidence="12" key="1">
    <citation type="submission" date="2025-08" db="UniProtKB">
        <authorList>
            <consortium name="RefSeq"/>
        </authorList>
    </citation>
    <scope>IDENTIFICATION</scope>
    <source>
        <tissue evidence="12">Whole insect</tissue>
    </source>
</reference>
<dbReference type="Pfam" id="PF22456">
    <property type="entry name" value="PqqF-like_C_4"/>
    <property type="match status" value="1"/>
</dbReference>
<dbReference type="Pfam" id="PF05193">
    <property type="entry name" value="Peptidase_M16_C"/>
    <property type="match status" value="1"/>
</dbReference>
<dbReference type="GO" id="GO:0005737">
    <property type="term" value="C:cytoplasm"/>
    <property type="evidence" value="ECO:0007669"/>
    <property type="project" value="UniProtKB-ARBA"/>
</dbReference>
<proteinExistence type="inferred from homology"/>
<keyword evidence="2" id="KW-0645">Protease</keyword>
<evidence type="ECO:0000259" key="9">
    <source>
        <dbReference type="Pfam" id="PF05193"/>
    </source>
</evidence>
<feature type="domain" description="Peptidase M16 middle/third" evidence="10">
    <location>
        <begin position="401"/>
        <end position="683"/>
    </location>
</feature>
<keyword evidence="5" id="KW-0862">Zinc</keyword>
<dbReference type="InterPro" id="IPR011249">
    <property type="entry name" value="Metalloenz_LuxS/M16"/>
</dbReference>
<feature type="domain" description="Peptidase M16 N-terminal" evidence="8">
    <location>
        <begin position="54"/>
        <end position="187"/>
    </location>
</feature>
<dbReference type="GO" id="GO:0004222">
    <property type="term" value="F:metalloendopeptidase activity"/>
    <property type="evidence" value="ECO:0007669"/>
    <property type="project" value="InterPro"/>
</dbReference>
<evidence type="ECO:0000256" key="1">
    <source>
        <dbReference type="ARBA" id="ARBA00007261"/>
    </source>
</evidence>
<dbReference type="InterPro" id="IPR001431">
    <property type="entry name" value="Pept_M16_Zn_BS"/>
</dbReference>
<feature type="domain" description="Coenzyme PQQ synthesis protein F-like C-terminal lobe" evidence="11">
    <location>
        <begin position="791"/>
        <end position="890"/>
    </location>
</feature>
<dbReference type="SUPFAM" id="SSF63411">
    <property type="entry name" value="LuxS/MPP-like metallohydrolase"/>
    <property type="match status" value="4"/>
</dbReference>
<dbReference type="Pfam" id="PF00675">
    <property type="entry name" value="Peptidase_M16"/>
    <property type="match status" value="1"/>
</dbReference>
<evidence type="ECO:0000259" key="11">
    <source>
        <dbReference type="Pfam" id="PF22456"/>
    </source>
</evidence>
<evidence type="ECO:0000256" key="4">
    <source>
        <dbReference type="ARBA" id="ARBA00022801"/>
    </source>
</evidence>
<keyword evidence="6" id="KW-0482">Metalloprotease</keyword>
<dbReference type="Gene3D" id="3.30.830.10">
    <property type="entry name" value="Metalloenzyme, LuxS/M16 peptidase-like"/>
    <property type="match status" value="4"/>
</dbReference>
<dbReference type="InParanoid" id="A0A6P7GKF8"/>
<gene>
    <name evidence="12" type="primary">LOC114343489</name>
</gene>
<evidence type="ECO:0000259" key="8">
    <source>
        <dbReference type="Pfam" id="PF00675"/>
    </source>
</evidence>
<evidence type="ECO:0000256" key="7">
    <source>
        <dbReference type="RuleBase" id="RU004447"/>
    </source>
</evidence>
<dbReference type="PANTHER" id="PTHR43690:SF18">
    <property type="entry name" value="INSULIN-DEGRADING ENZYME-RELATED"/>
    <property type="match status" value="1"/>
</dbReference>
<dbReference type="InterPro" id="IPR032632">
    <property type="entry name" value="Peptidase_M16_M"/>
</dbReference>
<dbReference type="RefSeq" id="XP_028150129.1">
    <property type="nucleotide sequence ID" value="XM_028294328.1"/>
</dbReference>
<organism evidence="12">
    <name type="scientific">Diabrotica virgifera virgifera</name>
    <name type="common">western corn rootworm</name>
    <dbReference type="NCBI Taxonomy" id="50390"/>
    <lineage>
        <taxon>Eukaryota</taxon>
        <taxon>Metazoa</taxon>
        <taxon>Ecdysozoa</taxon>
        <taxon>Arthropoda</taxon>
        <taxon>Hexapoda</taxon>
        <taxon>Insecta</taxon>
        <taxon>Pterygota</taxon>
        <taxon>Neoptera</taxon>
        <taxon>Endopterygota</taxon>
        <taxon>Coleoptera</taxon>
        <taxon>Polyphaga</taxon>
        <taxon>Cucujiformia</taxon>
        <taxon>Chrysomeloidea</taxon>
        <taxon>Chrysomelidae</taxon>
        <taxon>Galerucinae</taxon>
        <taxon>Diabroticina</taxon>
        <taxon>Diabroticites</taxon>
        <taxon>Diabrotica</taxon>
    </lineage>
</organism>
<sequence>MEDHIIEILKAPIKSESDKKEYKILKLKNGLVAVLISDVKDQTDSNEINQVETTNEEKMAAATLQVGAGCFCDPVEILGLSHFLEHMVFMGSEKFPTENDFDSFIRKGGGSTNAWTEYESTSFYFECLEKHLPEALDKWSQFFIAPLLKKEALTREREAVDSEFQMVLPNDLWRKVQLLMRSAKRDTPVQVSFPWGNLKTLKDNISDDELYKSVHDHRRRYYSSHNMTLAIQARLPLDTLEDYVKDFFSGIPNNNLPKPNFSEFVDVFDTPEFNRIYYIKPLNETIQLDLVFALPSQKYEYKSKPMKYISHFLGDEGKGSILSYLKKHMWALALTAGCYFCEYDNNSLFSFFTVTVVLTEEGLKHVFDVIEVVFAYISLIKTEGPQQQVFEELKVIADADFRFESQYSASYNTSTLATNLHIYPPEHIISASKIYKEYREDKICKLLNKLTPKNVYIAITTKVLPDGLQFNKKEKWLQAEYTDIQISEELLSKWELVVPYTELSLPPPNPFVTSNFDVLPCTSNHPDYPEKLIDTDKCELWYRQDQKFKLPTAHFCIYLINPVTIESPKNFALTNLFVELLSFAKGEEVYPATMASLSTYFIAEDRGITVQVDGYNEKLPLLLELMTKYILNLSDHMNQDIFNGIKEDTLKQYYNRVLQTASLEYELGNKLLIRNYFSPLDTYRELYNLTFDDMLEFIQFFPKNLYVKSLVQGNVSADVACDTINKFITSLNFEGIPKEKYPKLSVPQIPLGEKCLFVESFNKKDTNCITSNLYQVGLFSLKDMVLMCIIMRIIDEPCYNTLRTNEQLGYDVSTYGRRVYGVLVYSLRVTSQVNKYSTQYLDSRIEAFLKQSQKLVDETTVEGLEKIKEDLVKTKQVCDHNLSEEVYRNWLEIIYDDYMFDRAKQEVECIKTITLEDIKIWWSKHNHFGSQENFRKISFQIAGHIQDNQATSEATEEAVTDKSDLQDTALKILGDNNKLPEGKPSGYFIEDIEEFKNSLCPFSKAEE</sequence>
<dbReference type="InterPro" id="IPR007863">
    <property type="entry name" value="Peptidase_M16_C"/>
</dbReference>
<name>A0A6P7GKF8_DIAVI</name>
<keyword evidence="3" id="KW-0479">Metal-binding</keyword>
<evidence type="ECO:0000256" key="5">
    <source>
        <dbReference type="ARBA" id="ARBA00022833"/>
    </source>
</evidence>
<dbReference type="InterPro" id="IPR011765">
    <property type="entry name" value="Pept_M16_N"/>
</dbReference>
<dbReference type="FunFam" id="3.30.830.10:FF:000005">
    <property type="entry name" value="nardilysin isoform X1"/>
    <property type="match status" value="1"/>
</dbReference>
<keyword evidence="4" id="KW-0378">Hydrolase</keyword>
<evidence type="ECO:0000259" key="10">
    <source>
        <dbReference type="Pfam" id="PF16187"/>
    </source>
</evidence>
<accession>A0A6P7GKF8</accession>
<dbReference type="InterPro" id="IPR054734">
    <property type="entry name" value="PqqF-like_C_4"/>
</dbReference>
<dbReference type="InterPro" id="IPR050626">
    <property type="entry name" value="Peptidase_M16"/>
</dbReference>
<feature type="domain" description="Peptidase M16 C-terminal" evidence="9">
    <location>
        <begin position="212"/>
        <end position="394"/>
    </location>
</feature>
<dbReference type="PANTHER" id="PTHR43690">
    <property type="entry name" value="NARDILYSIN"/>
    <property type="match status" value="1"/>
</dbReference>
<dbReference type="FunFam" id="3.30.830.10:FF:000027">
    <property type="entry name" value="nardilysin isoform X1"/>
    <property type="match status" value="1"/>
</dbReference>
<comment type="similarity">
    <text evidence="1 7">Belongs to the peptidase M16 family.</text>
</comment>
<evidence type="ECO:0000256" key="6">
    <source>
        <dbReference type="ARBA" id="ARBA00023049"/>
    </source>
</evidence>
<protein>
    <submittedName>
        <fullName evidence="12">Nardilysin-like</fullName>
    </submittedName>
</protein>
<evidence type="ECO:0000313" key="12">
    <source>
        <dbReference type="RefSeq" id="XP_028150129.1"/>
    </source>
</evidence>
<dbReference type="GO" id="GO:0046872">
    <property type="term" value="F:metal ion binding"/>
    <property type="evidence" value="ECO:0007669"/>
    <property type="project" value="UniProtKB-KW"/>
</dbReference>